<feature type="domain" description="EGF-like" evidence="10">
    <location>
        <begin position="836"/>
        <end position="872"/>
    </location>
</feature>
<dbReference type="OrthoDB" id="6287073at2759"/>
<dbReference type="SMART" id="SM00181">
    <property type="entry name" value="EGF"/>
    <property type="match status" value="20"/>
</dbReference>
<dbReference type="FunFam" id="2.10.25.10:FF:000321">
    <property type="entry name" value="Protein delta homolog 1"/>
    <property type="match status" value="1"/>
</dbReference>
<comment type="caution">
    <text evidence="11">The sequence shown here is derived from an EMBL/GenBank/DDBJ whole genome shotgun (WGS) entry which is preliminary data.</text>
</comment>
<keyword evidence="9" id="KW-1133">Transmembrane helix</keyword>
<evidence type="ECO:0000256" key="3">
    <source>
        <dbReference type="ARBA" id="ARBA00022729"/>
    </source>
</evidence>
<dbReference type="GO" id="GO:0007411">
    <property type="term" value="P:axon guidance"/>
    <property type="evidence" value="ECO:0007669"/>
    <property type="project" value="TreeGrafter"/>
</dbReference>
<dbReference type="Pfam" id="PF00008">
    <property type="entry name" value="EGF"/>
    <property type="match status" value="4"/>
</dbReference>
<dbReference type="Proteomes" id="UP000271974">
    <property type="component" value="Unassembled WGS sequence"/>
</dbReference>
<feature type="disulfide bond" evidence="7">
    <location>
        <begin position="427"/>
        <end position="436"/>
    </location>
</feature>
<dbReference type="PROSITE" id="PS00010">
    <property type="entry name" value="ASX_HYDROXYL"/>
    <property type="match status" value="4"/>
</dbReference>
<dbReference type="PROSITE" id="PS00022">
    <property type="entry name" value="EGF_1"/>
    <property type="match status" value="12"/>
</dbReference>
<feature type="disulfide bond" evidence="7">
    <location>
        <begin position="824"/>
        <end position="833"/>
    </location>
</feature>
<dbReference type="PANTHER" id="PTHR45836:SF13">
    <property type="entry name" value="PROTEIN CRUMBS"/>
    <property type="match status" value="1"/>
</dbReference>
<feature type="non-terminal residue" evidence="11">
    <location>
        <position position="1"/>
    </location>
</feature>
<dbReference type="GO" id="GO:0005509">
    <property type="term" value="F:calcium ion binding"/>
    <property type="evidence" value="ECO:0007669"/>
    <property type="project" value="InterPro"/>
</dbReference>
<feature type="domain" description="EGF-like" evidence="10">
    <location>
        <begin position="642"/>
        <end position="680"/>
    </location>
</feature>
<dbReference type="InterPro" id="IPR018097">
    <property type="entry name" value="EGF_Ca-bd_CS"/>
</dbReference>
<dbReference type="CDD" id="cd00054">
    <property type="entry name" value="EGF_CA"/>
    <property type="match status" value="7"/>
</dbReference>
<feature type="region of interest" description="Disordered" evidence="8">
    <location>
        <begin position="2403"/>
        <end position="2424"/>
    </location>
</feature>
<evidence type="ECO:0000313" key="11">
    <source>
        <dbReference type="EMBL" id="RUS91021.1"/>
    </source>
</evidence>
<feature type="disulfide bond" evidence="7">
    <location>
        <begin position="862"/>
        <end position="871"/>
    </location>
</feature>
<feature type="domain" description="EGF-like" evidence="10">
    <location>
        <begin position="605"/>
        <end position="640"/>
    </location>
</feature>
<feature type="domain" description="EGF-like" evidence="10">
    <location>
        <begin position="401"/>
        <end position="437"/>
    </location>
</feature>
<sequence>SYELEGTYRLLFDANYTSNSVNSSCKTNYESIINSTLNSVGNDITSSLCRINSLNPLSGRGKLVGLVIDEAQNQVRVKYEVSLDRRPGTDYSICADTTELYLQNANKYNISNSISTFRPSQCATLTLQGNGLTLDQKGYFCPDANRNPTTVTYNSGSKAGICLKCPIGTYKSPVATCVKCPVGTYSLGDDSPSCMMCPSGTSTYQEGASNIEECISECGAGSFNAETGLPPCASCPQNTTRVNSTTCLACPGNQITKAPRANSSDECVDICPPGYFNEYDGYSPCRKCPFHTYSDTSGTKRCTPCSVNQYTEADGSTNTSDCLDLSNSDECSSRCVNGMCINNQHSQSCQCYSGWSGENCTVPFDPCNSVPCRNGGNCTSVGINFQCACPAGTSGEQCEVIIPTCMDDTCFNNGMCENLLGRPKCHCHPGFSGPRCNISEDLCSNQPCGPNGQCVAHDNLRYSCTCQSGYTGKNCEKPQDQCFSNPCQNDGVCQTSGPEKNTCNCSTTPGYNGTLCEKRILQCDNPARCGTGSWCVEHEEQDSYICVCPPQSQYLDPTGSRNQTCELKNFCESKPCLNGGTCRNGSTTFTCSCPPGYDGSRCQHDIDSCASSPCQNGGVCNDLLDGYNCSCTGYTGVNCENEIDECLSHNCSKLGTEKCIEKVNGFECQCKTGYSGDYCQTDINDCASSPCLHEGKCVDSVGDYKCDCLEGWLGKNCEVEVKYCTSNPCANGAQCENLFNDFFCRCKLNTFGANCSNSVKICNVANPCVHGSCKDDGGNVTCACPENYVGDRCEETINPCSSTSGVCKNEAVCEPSLDNYECKCQPGYAGPQCDLNPSNCGLVKCLPPATCIDLLDKAVCRCPLGKEGPLCAYDTNSNFDLLFRHSDKTSMAAVEYPIQLSKSSFSISMWIQFTEKSDTGVFLSIFTVPSPNSLQGKKPLLSMNETTLHYYDPVSGQEYLVPQPIQAINMGSWHYLVVNVDGGAGRLTFIADTVQGQAVIIPKRTFDLNLWVVLGCEYDVNVEEPAVGKGFHGKLSRVTVFERTLKFGEEVTNVGNTDVSALFPDSILRWGLEFSLMGGVQRITPSLADTPRVSGTTKVTISAGQCPANILKYSSDRLTSVKYEVPQFTGQDDVKTSLSQEDVYVWGRYPVVVEASNKDGNKGLCLFNIYVQNDQCTIPPKPPKANNLLCLPDTRATYTKEGYQQCGINCEAGFAPSIPGPHLHTCGPSGNWDPENKFVPYRLSPCGSVRKPNQNLVVVIRYRVPTTEFEPVKFRLEAQIRETQVNLNTRWNQVCSQTDCSDSSISIERANMRRKRQATVTGPLELVATLILPNTQGTVTNSSNPQQNISVEALYNSLLLAETNNVFDYSAFVSGALPYDHTVTVEDKCDEPQVLISQQCVDCGPGTFFNNATKECDFCPAGTYQTLEGQTSCVPCSGTSTTQYYGSYDSSDCKEKCSSGQYFDTKSDKCENCSLGFYQPDSGQFYCLACDAGKTTKFTGTKLSSNCTNGCPSGQEIGPTNDCVNCTIGFYRGINDTLCQRCPSGMVTRNMGSKSIADCDVADNPPGTYRNQTDPSKSIPCPVDEYQPERWQFECLPCQQGFRAESEGAKLETDCKFFCPAGQQVKVSENSCESCPQGTYKDETQIFELCGSCPSNYTTVSTGATSKDNCTLFRCQAGSKPKATQPGCDLCPRGQYQELANQDDCDSCPDGYSTRQEGSTKQTSCETFCQPGQEKFNGTCVKCQIGFFKNNDQDVFSPCIPCLNTKYVTESIGAISNDNCTVLNCSEGYKANMATEQCEVCPRGSYQDKKYQVTCIRCTEVEYTRTNASTSKSDCESYCEPGYEKVGSECKMCRRGFFKNNDNDPFMACTQCPDGYVTPAGLPATYSSNCTVPDCKPGTYILNGACEPCPKGQWQNESWSESCNNCPFDKDTSGTGADSIDRCLLNCPAGKQNTPGTDICEQCPMGYYKDTPGPTDCTACADFSKNNIRISPAPGADNVAQCTKLVCLPGFYPNGAVCTRCTYGSYQPYKWRDTCEVCLFGETTYKLGATNETECEPNCTAGQGLVDGQCKICSVREYNDKSDPTKRDCSECAPGFITGREGATSRSECSIKDCSAPGTFRNATSNTCENCPVGEYQDMPRQDSCQSCQEGYTTRYVGSSSSDNCLKDCPAGQQHNNVTDQCERCPKGSYRSKTPGEDSWTCQLCTDEMTTASDGADQMADCNIPSCSVGFGYDQAQKKCVECPANTFQDLSGQYLPCKSCSANQVTAGTGTVSSTGCSFPCSSGTLCAITTQVCVDDANSTGGYRCDCRDAYEFDGDSCKHKCNIPNYCGENGVCQRSPFKCTCSEGYSGERCTIRPAASSQSDDEVETLVIAVVSTVCGLLFLLLFIVCLCVLAKRRAAPSSSKSTRSSPDIDDRASMGIRSGKGYNDYPTFAVNPAFSSRPPSVFGTSMGQGLNGQGTKVYSNDIYFPDDNEDFSVYKP</sequence>
<dbReference type="EMBL" id="RQTK01000020">
    <property type="protein sequence ID" value="RUS91021.1"/>
    <property type="molecule type" value="Genomic_DNA"/>
</dbReference>
<protein>
    <recommendedName>
        <fullName evidence="10">EGF-like domain-containing protein</fullName>
    </recommendedName>
</protein>
<feature type="domain" description="EGF-like" evidence="10">
    <location>
        <begin position="363"/>
        <end position="399"/>
    </location>
</feature>
<feature type="domain" description="EGF-like" evidence="10">
    <location>
        <begin position="720"/>
        <end position="756"/>
    </location>
</feature>
<evidence type="ECO:0000256" key="9">
    <source>
        <dbReference type="SAM" id="Phobius"/>
    </source>
</evidence>
<feature type="domain" description="EGF-like" evidence="10">
    <location>
        <begin position="567"/>
        <end position="603"/>
    </location>
</feature>
<dbReference type="InterPro" id="IPR000742">
    <property type="entry name" value="EGF"/>
</dbReference>
<dbReference type="FunFam" id="2.10.25.10:FF:000100">
    <property type="entry name" value="neurogenic locus notch homolog protein 3"/>
    <property type="match status" value="1"/>
</dbReference>
<dbReference type="Gene3D" id="2.60.120.200">
    <property type="match status" value="1"/>
</dbReference>
<dbReference type="Gene3D" id="2.10.50.10">
    <property type="entry name" value="Tumor Necrosis Factor Receptor, subunit A, domain 2"/>
    <property type="match status" value="15"/>
</dbReference>
<dbReference type="SMART" id="SM00261">
    <property type="entry name" value="FU"/>
    <property type="match status" value="8"/>
</dbReference>
<gene>
    <name evidence="11" type="ORF">EGW08_001238</name>
</gene>
<feature type="disulfide bond" evidence="7">
    <location>
        <begin position="466"/>
        <end position="475"/>
    </location>
</feature>
<dbReference type="STRING" id="188477.A0A3S1BT96"/>
<dbReference type="PROSITE" id="PS01187">
    <property type="entry name" value="EGF_CA"/>
    <property type="match status" value="1"/>
</dbReference>
<proteinExistence type="inferred from homology"/>
<evidence type="ECO:0000259" key="10">
    <source>
        <dbReference type="PROSITE" id="PS50026"/>
    </source>
</evidence>
<evidence type="ECO:0000256" key="2">
    <source>
        <dbReference type="ARBA" id="ARBA00022536"/>
    </source>
</evidence>
<evidence type="ECO:0000256" key="6">
    <source>
        <dbReference type="ARBA" id="ARBA00023180"/>
    </source>
</evidence>
<dbReference type="Gene3D" id="2.10.220.10">
    <property type="entry name" value="Hormone Receptor, Insulin-like Growth Factor Receptor 1, Chain A, domain 2"/>
    <property type="match status" value="1"/>
</dbReference>
<dbReference type="SUPFAM" id="SSF57184">
    <property type="entry name" value="Growth factor receptor domain"/>
    <property type="match status" value="9"/>
</dbReference>
<feature type="disulfide bond" evidence="7">
    <location>
        <begin position="2345"/>
        <end position="2354"/>
    </location>
</feature>
<evidence type="ECO:0000256" key="8">
    <source>
        <dbReference type="SAM" id="MobiDB-lite"/>
    </source>
</evidence>
<feature type="domain" description="EGF-like" evidence="10">
    <location>
        <begin position="439"/>
        <end position="476"/>
    </location>
</feature>
<feature type="disulfide bond" evidence="7">
    <location>
        <begin position="746"/>
        <end position="755"/>
    </location>
</feature>
<dbReference type="InterPro" id="IPR001881">
    <property type="entry name" value="EGF-like_Ca-bd_dom"/>
</dbReference>
<dbReference type="GO" id="GO:0043235">
    <property type="term" value="C:receptor complex"/>
    <property type="evidence" value="ECO:0007669"/>
    <property type="project" value="TreeGrafter"/>
</dbReference>
<keyword evidence="3" id="KW-0732">Signal</keyword>
<feature type="domain" description="EGF-like" evidence="10">
    <location>
        <begin position="478"/>
        <end position="517"/>
    </location>
</feature>
<dbReference type="Pfam" id="PF07699">
    <property type="entry name" value="Ephrin_rec_like"/>
    <property type="match status" value="14"/>
</dbReference>
<feature type="domain" description="EGF-like" evidence="10">
    <location>
        <begin position="796"/>
        <end position="834"/>
    </location>
</feature>
<dbReference type="GO" id="GO:0007219">
    <property type="term" value="P:Notch signaling pathway"/>
    <property type="evidence" value="ECO:0007669"/>
    <property type="project" value="TreeGrafter"/>
</dbReference>
<dbReference type="GO" id="GO:0009986">
    <property type="term" value="C:cell surface"/>
    <property type="evidence" value="ECO:0007669"/>
    <property type="project" value="TreeGrafter"/>
</dbReference>
<dbReference type="PROSITE" id="PS01186">
    <property type="entry name" value="EGF_2"/>
    <property type="match status" value="8"/>
</dbReference>
<dbReference type="InterPro" id="IPR006212">
    <property type="entry name" value="Furin_repeat"/>
</dbReference>
<feature type="disulfide bond" evidence="7">
    <location>
        <begin position="651"/>
        <end position="668"/>
    </location>
</feature>
<keyword evidence="4" id="KW-0677">Repeat</keyword>
<dbReference type="InterPro" id="IPR000152">
    <property type="entry name" value="EGF-type_Asp/Asn_hydroxyl_site"/>
</dbReference>
<keyword evidence="2 7" id="KW-0245">EGF-like domain</keyword>
<keyword evidence="5 7" id="KW-1015">Disulfide bond</keyword>
<keyword evidence="9" id="KW-0812">Transmembrane</keyword>
<feature type="disulfide bond" evidence="7">
    <location>
        <begin position="670"/>
        <end position="679"/>
    </location>
</feature>
<comment type="similarity">
    <text evidence="1">Belongs to the CRELD family.</text>
</comment>
<dbReference type="SUPFAM" id="SSF49899">
    <property type="entry name" value="Concanavalin A-like lectins/glucanases"/>
    <property type="match status" value="1"/>
</dbReference>
<dbReference type="Pfam" id="PF12661">
    <property type="entry name" value="hEGF"/>
    <property type="match status" value="3"/>
</dbReference>
<dbReference type="SMART" id="SM01411">
    <property type="entry name" value="Ephrin_rec_like"/>
    <property type="match status" value="19"/>
</dbReference>
<dbReference type="InterPro" id="IPR001368">
    <property type="entry name" value="TNFR/NGFR_Cys_rich_reg"/>
</dbReference>
<dbReference type="SUPFAM" id="SSF57196">
    <property type="entry name" value="EGF/Laminin"/>
    <property type="match status" value="7"/>
</dbReference>
<feature type="disulfide bond" evidence="7">
    <location>
        <begin position="593"/>
        <end position="602"/>
    </location>
</feature>
<dbReference type="InterPro" id="IPR011641">
    <property type="entry name" value="Tyr-kin_ephrin_A/B_rcpt-like"/>
</dbReference>
<keyword evidence="9" id="KW-0472">Membrane</keyword>
<feature type="transmembrane region" description="Helical" evidence="9">
    <location>
        <begin position="2371"/>
        <end position="2396"/>
    </location>
</feature>
<feature type="domain" description="EGF-like" evidence="10">
    <location>
        <begin position="758"/>
        <end position="794"/>
    </location>
</feature>
<feature type="disulfide bond" evidence="7">
    <location>
        <begin position="389"/>
        <end position="398"/>
    </location>
</feature>
<dbReference type="PRINTS" id="PR01983">
    <property type="entry name" value="NOTCH"/>
</dbReference>
<reference evidence="11 12" key="1">
    <citation type="submission" date="2019-01" db="EMBL/GenBank/DDBJ databases">
        <title>A draft genome assembly of the solar-powered sea slug Elysia chlorotica.</title>
        <authorList>
            <person name="Cai H."/>
            <person name="Li Q."/>
            <person name="Fang X."/>
            <person name="Li J."/>
            <person name="Curtis N.E."/>
            <person name="Altenburger A."/>
            <person name="Shibata T."/>
            <person name="Feng M."/>
            <person name="Maeda T."/>
            <person name="Schwartz J.A."/>
            <person name="Shigenobu S."/>
            <person name="Lundholm N."/>
            <person name="Nishiyama T."/>
            <person name="Yang H."/>
            <person name="Hasebe M."/>
            <person name="Li S."/>
            <person name="Pierce S.K."/>
            <person name="Wang J."/>
        </authorList>
    </citation>
    <scope>NUCLEOTIDE SEQUENCE [LARGE SCALE GENOMIC DNA]</scope>
    <source>
        <strain evidence="11">EC2010</strain>
        <tissue evidence="11">Whole organism of an adult</tissue>
    </source>
</reference>
<evidence type="ECO:0000256" key="5">
    <source>
        <dbReference type="ARBA" id="ARBA00023157"/>
    </source>
</evidence>
<feature type="disulfide bond" evidence="7">
    <location>
        <begin position="708"/>
        <end position="717"/>
    </location>
</feature>
<dbReference type="InterPro" id="IPR009030">
    <property type="entry name" value="Growth_fac_rcpt_cys_sf"/>
</dbReference>
<keyword evidence="6" id="KW-0325">Glycoprotein</keyword>
<dbReference type="SMART" id="SM00208">
    <property type="entry name" value="TNFR"/>
    <property type="match status" value="6"/>
</dbReference>
<evidence type="ECO:0000313" key="12">
    <source>
        <dbReference type="Proteomes" id="UP000271974"/>
    </source>
</evidence>
<evidence type="ECO:0000256" key="7">
    <source>
        <dbReference type="PROSITE-ProRule" id="PRU00076"/>
    </source>
</evidence>
<dbReference type="PANTHER" id="PTHR45836">
    <property type="entry name" value="SLIT HOMOLOG"/>
    <property type="match status" value="1"/>
</dbReference>
<feature type="disulfide bond" evidence="7">
    <location>
        <begin position="351"/>
        <end position="360"/>
    </location>
</feature>
<dbReference type="FunFam" id="2.10.25.10:FF:000004">
    <property type="entry name" value="Neurogenic locus notch 1"/>
    <property type="match status" value="1"/>
</dbReference>
<accession>A0A3S1BT96</accession>
<organism evidence="11 12">
    <name type="scientific">Elysia chlorotica</name>
    <name type="common">Eastern emerald elysia</name>
    <name type="synonym">Sea slug</name>
    <dbReference type="NCBI Taxonomy" id="188477"/>
    <lineage>
        <taxon>Eukaryota</taxon>
        <taxon>Metazoa</taxon>
        <taxon>Spiralia</taxon>
        <taxon>Lophotrochozoa</taxon>
        <taxon>Mollusca</taxon>
        <taxon>Gastropoda</taxon>
        <taxon>Heterobranchia</taxon>
        <taxon>Euthyneura</taxon>
        <taxon>Panpulmonata</taxon>
        <taxon>Sacoglossa</taxon>
        <taxon>Placobranchoidea</taxon>
        <taxon>Plakobranchidae</taxon>
        <taxon>Elysia</taxon>
    </lineage>
</organism>
<dbReference type="InterPro" id="IPR013032">
    <property type="entry name" value="EGF-like_CS"/>
</dbReference>
<evidence type="ECO:0000256" key="1">
    <source>
        <dbReference type="ARBA" id="ARBA00005897"/>
    </source>
</evidence>
<feature type="domain" description="EGF-like" evidence="10">
    <location>
        <begin position="682"/>
        <end position="718"/>
    </location>
</feature>
<comment type="caution">
    <text evidence="7">Lacks conserved residue(s) required for the propagation of feature annotation.</text>
</comment>
<feature type="disulfide bond" evidence="7">
    <location>
        <begin position="784"/>
        <end position="793"/>
    </location>
</feature>
<feature type="domain" description="EGF-like" evidence="10">
    <location>
        <begin position="327"/>
        <end position="361"/>
    </location>
</feature>
<dbReference type="InterPro" id="IPR051355">
    <property type="entry name" value="Notch/Slit_guidance"/>
</dbReference>
<dbReference type="Gene3D" id="2.10.25.10">
    <property type="entry name" value="Laminin"/>
    <property type="match status" value="11"/>
</dbReference>
<keyword evidence="12" id="KW-1185">Reference proteome</keyword>
<name>A0A3S1BT96_ELYCH</name>
<dbReference type="SMART" id="SM00179">
    <property type="entry name" value="EGF_CA"/>
    <property type="match status" value="13"/>
</dbReference>
<dbReference type="PROSITE" id="PS50026">
    <property type="entry name" value="EGF_3"/>
    <property type="match status" value="14"/>
</dbReference>
<evidence type="ECO:0000256" key="4">
    <source>
        <dbReference type="ARBA" id="ARBA00022737"/>
    </source>
</evidence>
<feature type="domain" description="EGF-like" evidence="10">
    <location>
        <begin position="2321"/>
        <end position="2355"/>
    </location>
</feature>
<dbReference type="GO" id="GO:0005886">
    <property type="term" value="C:plasma membrane"/>
    <property type="evidence" value="ECO:0007669"/>
    <property type="project" value="TreeGrafter"/>
</dbReference>
<dbReference type="InterPro" id="IPR013320">
    <property type="entry name" value="ConA-like_dom_sf"/>
</dbReference>